<dbReference type="RefSeq" id="XP_004338243.1">
    <property type="nucleotide sequence ID" value="XM_004338195.1"/>
</dbReference>
<reference evidence="1 2" key="1">
    <citation type="journal article" date="2013" name="Genome Biol.">
        <title>Genome of Acanthamoeba castellanii highlights extensive lateral gene transfer and early evolution of tyrosine kinase signaling.</title>
        <authorList>
            <person name="Clarke M."/>
            <person name="Lohan A.J."/>
            <person name="Liu B."/>
            <person name="Lagkouvardos I."/>
            <person name="Roy S."/>
            <person name="Zafar N."/>
            <person name="Bertelli C."/>
            <person name="Schilde C."/>
            <person name="Kianianmomeni A."/>
            <person name="Burglin T.R."/>
            <person name="Frech C."/>
            <person name="Turcotte B."/>
            <person name="Kopec K.O."/>
            <person name="Synnott J.M."/>
            <person name="Choo C."/>
            <person name="Paponov I."/>
            <person name="Finkler A."/>
            <person name="Soon Heng Tan C."/>
            <person name="Hutchins A.P."/>
            <person name="Weinmeier T."/>
            <person name="Rattei T."/>
            <person name="Chu J.S."/>
            <person name="Gimenez G."/>
            <person name="Irimia M."/>
            <person name="Rigden D.J."/>
            <person name="Fitzpatrick D.A."/>
            <person name="Lorenzo-Morales J."/>
            <person name="Bateman A."/>
            <person name="Chiu C.H."/>
            <person name="Tang P."/>
            <person name="Hegemann P."/>
            <person name="Fromm H."/>
            <person name="Raoult D."/>
            <person name="Greub G."/>
            <person name="Miranda-Saavedra D."/>
            <person name="Chen N."/>
            <person name="Nash P."/>
            <person name="Ginger M.L."/>
            <person name="Horn M."/>
            <person name="Schaap P."/>
            <person name="Caler L."/>
            <person name="Loftus B."/>
        </authorList>
    </citation>
    <scope>NUCLEOTIDE SEQUENCE [LARGE SCALE GENOMIC DNA]</scope>
    <source>
        <strain evidence="1 2">Neff</strain>
    </source>
</reference>
<proteinExistence type="predicted"/>
<accession>L8GTA2</accession>
<dbReference type="EMBL" id="KB008004">
    <property type="protein sequence ID" value="ELR16230.1"/>
    <property type="molecule type" value="Genomic_DNA"/>
</dbReference>
<keyword evidence="2" id="KW-1185">Reference proteome</keyword>
<protein>
    <submittedName>
        <fullName evidence="1">Uncharacterized protein</fullName>
    </submittedName>
</protein>
<dbReference type="STRING" id="1257118.L8GTA2"/>
<dbReference type="GeneID" id="14916909"/>
<dbReference type="AlphaFoldDB" id="L8GTA2"/>
<sequence>MDGGAEESGRYTYALQRWLFVGKGVPLRLVEEQPLFAARNEDGSPAVAGFLRLSFTLTPYNVMIVHGYDAGDKQLTTPHANYVSIVPCFGDSDPWTDRGRSVHLTYQVHASTCKYRPHLSFLPPKYLLLNTGCAIRIIEWELSRASTHEMPSGTIVRIRRQMAFDAEAYIGRMLRTNPVLRTCMLVDYEVEVARLLVENERALVLDPRVLHSFVFTFFLNCASGGMQLLSLRPAPCDQLATSLAQSLQQQWDSLPIGPGALCHTWTNDTVLSGKSLSAIPHHFYPLALCLLKNK</sequence>
<gene>
    <name evidence="1" type="ORF">ACA1_347360</name>
</gene>
<evidence type="ECO:0000313" key="1">
    <source>
        <dbReference type="EMBL" id="ELR16230.1"/>
    </source>
</evidence>
<name>L8GTA2_ACACF</name>
<evidence type="ECO:0000313" key="2">
    <source>
        <dbReference type="Proteomes" id="UP000011083"/>
    </source>
</evidence>
<dbReference type="KEGG" id="acan:ACA1_347360"/>
<organism evidence="1 2">
    <name type="scientific">Acanthamoeba castellanii (strain ATCC 30010 / Neff)</name>
    <dbReference type="NCBI Taxonomy" id="1257118"/>
    <lineage>
        <taxon>Eukaryota</taxon>
        <taxon>Amoebozoa</taxon>
        <taxon>Discosea</taxon>
        <taxon>Longamoebia</taxon>
        <taxon>Centramoebida</taxon>
        <taxon>Acanthamoebidae</taxon>
        <taxon>Acanthamoeba</taxon>
    </lineage>
</organism>
<dbReference type="Proteomes" id="UP000011083">
    <property type="component" value="Unassembled WGS sequence"/>
</dbReference>
<dbReference type="VEuPathDB" id="AmoebaDB:ACA1_347360"/>